<dbReference type="PRINTS" id="PR00080">
    <property type="entry name" value="SDRFAMILY"/>
</dbReference>
<dbReference type="PANTHER" id="PTHR48107:SF7">
    <property type="entry name" value="RE15974P"/>
    <property type="match status" value="1"/>
</dbReference>
<evidence type="ECO:0000313" key="4">
    <source>
        <dbReference type="Proteomes" id="UP000220340"/>
    </source>
</evidence>
<evidence type="ECO:0000313" key="3">
    <source>
        <dbReference type="EMBL" id="PEG54470.1"/>
    </source>
</evidence>
<dbReference type="NCBIfam" id="NF009385">
    <property type="entry name" value="PRK12744.1"/>
    <property type="match status" value="1"/>
</dbReference>
<protein>
    <submittedName>
        <fullName evidence="3">Short chain dehydrogenase</fullName>
    </submittedName>
</protein>
<dbReference type="PRINTS" id="PR00081">
    <property type="entry name" value="GDHRDH"/>
</dbReference>
<dbReference type="Proteomes" id="UP000220340">
    <property type="component" value="Unassembled WGS sequence"/>
</dbReference>
<keyword evidence="4" id="KW-1185">Reference proteome</keyword>
<dbReference type="InterPro" id="IPR002347">
    <property type="entry name" value="SDR_fam"/>
</dbReference>
<dbReference type="GO" id="GO:0016614">
    <property type="term" value="F:oxidoreductase activity, acting on CH-OH group of donors"/>
    <property type="evidence" value="ECO:0007669"/>
    <property type="project" value="UniProtKB-ARBA"/>
</dbReference>
<comment type="caution">
    <text evidence="3">The sequence shown here is derived from an EMBL/GenBank/DDBJ whole genome shotgun (WGS) entry which is preliminary data.</text>
</comment>
<reference evidence="3 4" key="1">
    <citation type="submission" date="2017-10" db="EMBL/GenBank/DDBJ databases">
        <title>The new phylogeny of genus Mycobacterium.</title>
        <authorList>
            <person name="Tortoli E."/>
            <person name="Trovato A."/>
            <person name="Cirillo D.M."/>
        </authorList>
    </citation>
    <scope>NUCLEOTIDE SEQUENCE [LARGE SCALE GENOMIC DNA]</scope>
    <source>
        <strain evidence="3 4">IP141170001</strain>
    </source>
</reference>
<dbReference type="AlphaFoldDB" id="A0A2A7NW88"/>
<accession>A0A2A7NW88</accession>
<dbReference type="PANTHER" id="PTHR48107">
    <property type="entry name" value="NADPH-DEPENDENT ALDEHYDE REDUCTASE-LIKE PROTEIN, CHLOROPLASTIC-RELATED"/>
    <property type="match status" value="1"/>
</dbReference>
<organism evidence="3 4">
    <name type="scientific">Mycolicibacterium diernhoferi</name>
    <dbReference type="NCBI Taxonomy" id="1801"/>
    <lineage>
        <taxon>Bacteria</taxon>
        <taxon>Bacillati</taxon>
        <taxon>Actinomycetota</taxon>
        <taxon>Actinomycetes</taxon>
        <taxon>Mycobacteriales</taxon>
        <taxon>Mycobacteriaceae</taxon>
        <taxon>Mycolicibacterium</taxon>
    </lineage>
</organism>
<dbReference type="EMBL" id="PDCR01000012">
    <property type="protein sequence ID" value="PEG54470.1"/>
    <property type="molecule type" value="Genomic_DNA"/>
</dbReference>
<sequence length="293" mass="31488">MKCRSRRRSGNRRVIGPVLHNRCLWKPRILAFPVCRVAVYRRAVSTNLHGKSAVIAGGAKNLGGLVGATLATWGVNVAVHYHSAATEPDADETIAEIEEAGARAIKFQADLTDPANVEALFDAAIGAFGSVDIAINTAGRVLRKPIVETTEAEYDSMFDVNAKAAFFFIQQAGRKLADGGSVITIVTSLLAAFTDGYATYAGAKSPVEHFTRAAAKEFAARDINVNNVAPGPMDTPFFYGQETPERVTFHRSQAMGNRLTMVEDIAPLVVFLAGEGHWITGQTIFANGGYTTR</sequence>
<name>A0A2A7NW88_9MYCO</name>
<proteinExistence type="inferred from homology"/>
<dbReference type="Gene3D" id="3.40.50.720">
    <property type="entry name" value="NAD(P)-binding Rossmann-like Domain"/>
    <property type="match status" value="1"/>
</dbReference>
<dbReference type="OrthoDB" id="9803333at2"/>
<dbReference type="SUPFAM" id="SSF51735">
    <property type="entry name" value="NAD(P)-binding Rossmann-fold domains"/>
    <property type="match status" value="1"/>
</dbReference>
<keyword evidence="2" id="KW-0560">Oxidoreductase</keyword>
<evidence type="ECO:0000256" key="2">
    <source>
        <dbReference type="ARBA" id="ARBA00023002"/>
    </source>
</evidence>
<dbReference type="InterPro" id="IPR036291">
    <property type="entry name" value="NAD(P)-bd_dom_sf"/>
</dbReference>
<gene>
    <name evidence="3" type="ORF">CRI78_11330</name>
</gene>
<dbReference type="Pfam" id="PF13561">
    <property type="entry name" value="adh_short_C2"/>
    <property type="match status" value="1"/>
</dbReference>
<evidence type="ECO:0000256" key="1">
    <source>
        <dbReference type="ARBA" id="ARBA00006484"/>
    </source>
</evidence>
<comment type="similarity">
    <text evidence="1">Belongs to the short-chain dehydrogenases/reductases (SDR) family.</text>
</comment>